<feature type="region of interest" description="Disordered" evidence="1">
    <location>
        <begin position="1"/>
        <end position="43"/>
    </location>
</feature>
<accession>H3HD83</accession>
<dbReference type="OrthoDB" id="128007at2759"/>
<evidence type="ECO:0000313" key="2">
    <source>
        <dbReference type="EnsemblProtists" id="Phyra95921"/>
    </source>
</evidence>
<dbReference type="VEuPathDB" id="FungiDB:KRP22_6995"/>
<reference evidence="3" key="1">
    <citation type="journal article" date="2006" name="Science">
        <title>Phytophthora genome sequences uncover evolutionary origins and mechanisms of pathogenesis.</title>
        <authorList>
            <person name="Tyler B.M."/>
            <person name="Tripathy S."/>
            <person name="Zhang X."/>
            <person name="Dehal P."/>
            <person name="Jiang R.H."/>
            <person name="Aerts A."/>
            <person name="Arredondo F.D."/>
            <person name="Baxter L."/>
            <person name="Bensasson D."/>
            <person name="Beynon J.L."/>
            <person name="Chapman J."/>
            <person name="Damasceno C.M."/>
            <person name="Dorrance A.E."/>
            <person name="Dou D."/>
            <person name="Dickerman A.W."/>
            <person name="Dubchak I.L."/>
            <person name="Garbelotto M."/>
            <person name="Gijzen M."/>
            <person name="Gordon S.G."/>
            <person name="Govers F."/>
            <person name="Grunwald N.J."/>
            <person name="Huang W."/>
            <person name="Ivors K.L."/>
            <person name="Jones R.W."/>
            <person name="Kamoun S."/>
            <person name="Krampis K."/>
            <person name="Lamour K.H."/>
            <person name="Lee M.K."/>
            <person name="McDonald W.H."/>
            <person name="Medina M."/>
            <person name="Meijer H.J."/>
            <person name="Nordberg E.K."/>
            <person name="Maclean D.J."/>
            <person name="Ospina-Giraldo M.D."/>
            <person name="Morris P.F."/>
            <person name="Phuntumart V."/>
            <person name="Putnam N.H."/>
            <person name="Rash S."/>
            <person name="Rose J.K."/>
            <person name="Sakihama Y."/>
            <person name="Salamov A.A."/>
            <person name="Savidor A."/>
            <person name="Scheuring C.F."/>
            <person name="Smith B.M."/>
            <person name="Sobral B.W."/>
            <person name="Terry A."/>
            <person name="Torto-Alalibo T.A."/>
            <person name="Win J."/>
            <person name="Xu Z."/>
            <person name="Zhang H."/>
            <person name="Grigoriev I.V."/>
            <person name="Rokhsar D.S."/>
            <person name="Boore J.L."/>
        </authorList>
    </citation>
    <scope>NUCLEOTIDE SEQUENCE [LARGE SCALE GENOMIC DNA]</scope>
    <source>
        <strain evidence="3">Pr102</strain>
    </source>
</reference>
<feature type="compositionally biased region" description="Low complexity" evidence="1">
    <location>
        <begin position="322"/>
        <end position="345"/>
    </location>
</feature>
<protein>
    <submittedName>
        <fullName evidence="2">Uncharacterized protein</fullName>
    </submittedName>
</protein>
<dbReference type="InParanoid" id="H3HD83"/>
<sequence>MTKAASRQKANNANANNVPAAAATDAPVKPVNTKASAENVKAATTVPAAPTRQAPSPGKNAVNNTKPFAVADITVASVQRARQIRKADGQRFEKFLNFFIANDEGAARPISGMANVKREQVDQWVSGAVNPKTLTCIKEIQETQQALLEMIIVSAAITKYGEQELARRDALGEMDIVVGARFGTSGLRSKQQMPHSVGVSFVLRLVLGLAPEKRAACQLLREILSHESNAHLVLTPTSKGLKPVFGAVAADAGDWDQLDQYKLKHMTKQAQSKKFQETMQQLGGGYLYDAIRTQVKQAGGASFWDTAKDKPTLQAKNLRPRSGSADQSKKQQQQAVKKDGGQAQKPTPVEKKHLPVEVKVSVAVVPPPAPVVVKAAATAEKSIAPKKQKEKNVAPVKNATPVKNASPVKNVSAGTIVTNAPAGRAKISKAK</sequence>
<dbReference type="OMA" id="FFIANDE"/>
<feature type="region of interest" description="Disordered" evidence="1">
    <location>
        <begin position="383"/>
        <end position="406"/>
    </location>
</feature>
<dbReference type="Proteomes" id="UP000005238">
    <property type="component" value="Unassembled WGS sequence"/>
</dbReference>
<dbReference type="RefSeq" id="XP_067741898.1">
    <property type="nucleotide sequence ID" value="XM_067895706.1"/>
</dbReference>
<dbReference type="AlphaFoldDB" id="H3HD83"/>
<keyword evidence="3" id="KW-1185">Reference proteome</keyword>
<feature type="compositionally biased region" description="Low complexity" evidence="1">
    <location>
        <begin position="1"/>
        <end position="26"/>
    </location>
</feature>
<name>H3HD83_PHYRM</name>
<evidence type="ECO:0000256" key="1">
    <source>
        <dbReference type="SAM" id="MobiDB-lite"/>
    </source>
</evidence>
<dbReference type="STRING" id="164328.H3HD83"/>
<dbReference type="GeneID" id="94216202"/>
<dbReference type="EMBL" id="DS566054">
    <property type="status" value="NOT_ANNOTATED_CDS"/>
    <property type="molecule type" value="Genomic_DNA"/>
</dbReference>
<dbReference type="VEuPathDB" id="FungiDB:KRP23_10069"/>
<reference evidence="2" key="2">
    <citation type="submission" date="2015-06" db="UniProtKB">
        <authorList>
            <consortium name="EnsemblProtists"/>
        </authorList>
    </citation>
    <scope>IDENTIFICATION</scope>
    <source>
        <strain evidence="2">Pr102</strain>
    </source>
</reference>
<organism evidence="2 3">
    <name type="scientific">Phytophthora ramorum</name>
    <name type="common">Sudden oak death agent</name>
    <dbReference type="NCBI Taxonomy" id="164328"/>
    <lineage>
        <taxon>Eukaryota</taxon>
        <taxon>Sar</taxon>
        <taxon>Stramenopiles</taxon>
        <taxon>Oomycota</taxon>
        <taxon>Peronosporomycetes</taxon>
        <taxon>Peronosporales</taxon>
        <taxon>Peronosporaceae</taxon>
        <taxon>Phytophthora</taxon>
    </lineage>
</organism>
<dbReference type="HOGENOM" id="CLU_035876_0_0_1"/>
<dbReference type="EnsemblProtists" id="Phyra95921">
    <property type="protein sequence ID" value="Phyra95921"/>
    <property type="gene ID" value="Phyra95921"/>
</dbReference>
<proteinExistence type="predicted"/>
<dbReference type="eggNOG" id="ENOG502RAJ9">
    <property type="taxonomic scope" value="Eukaryota"/>
</dbReference>
<feature type="region of interest" description="Disordered" evidence="1">
    <location>
        <begin position="306"/>
        <end position="352"/>
    </location>
</feature>
<evidence type="ECO:0000313" key="3">
    <source>
        <dbReference type="Proteomes" id="UP000005238"/>
    </source>
</evidence>